<keyword evidence="15" id="KW-0560">Oxidoreductase</keyword>
<dbReference type="Proteomes" id="UP000250235">
    <property type="component" value="Unassembled WGS sequence"/>
</dbReference>
<evidence type="ECO:0000256" key="1">
    <source>
        <dbReference type="ARBA" id="ARBA00022670"/>
    </source>
</evidence>
<dbReference type="CDD" id="cd09274">
    <property type="entry name" value="RNase_HI_RT_Ty3"/>
    <property type="match status" value="1"/>
</dbReference>
<dbReference type="OrthoDB" id="1933428at2759"/>
<keyword evidence="8" id="KW-0808">Transferase</keyword>
<dbReference type="Gene3D" id="3.30.70.270">
    <property type="match status" value="1"/>
</dbReference>
<keyword evidence="8" id="KW-0239">DNA-directed DNA polymerase</keyword>
<keyword evidence="3" id="KW-0064">Aspartyl protease</keyword>
<dbReference type="Gene3D" id="2.40.50.40">
    <property type="match status" value="1"/>
</dbReference>
<evidence type="ECO:0000256" key="3">
    <source>
        <dbReference type="ARBA" id="ARBA00022750"/>
    </source>
</evidence>
<dbReference type="Pfam" id="PF24626">
    <property type="entry name" value="SH3_Tf2-1"/>
    <property type="match status" value="1"/>
</dbReference>
<dbReference type="InterPro" id="IPR041588">
    <property type="entry name" value="Integrase_H2C2"/>
</dbReference>
<accession>A0A2Z7AWM9</accession>
<sequence length="698" mass="79602">MKELLTELLKKGAFEWGAEANKAFEELKRRLTTAPVLRLPDFNSDFEIECDASGKGIGAVLTQGGRPLAYFSKALAAGALSKSTYEKELMALVLAVQHWRPYLLGRKFVVITDHKALKNLLQQRITTPDQQHWLSKLMGFEFQIKYKAGSLNGAADALSRRLEPEINSISVPQWVEIEEIQTAVRQDPKLRKIIARLQNADLVNSPYGLEHGTLFYKGRLVLPAHSRWTTLIMEECHGSVEGGHAGAFRTLHRITNSFFWDGMKKEVYTFVAECAVCQQHKYQATKPAGLLQPLPIPDQIWTDISMDFITGLPRSKGFDVLFVVVDRLSKYGHFIMLKHPYTAQIVAERFVKEVVRLHGVPCSIVSDCDSIFMSMFWKELFRLQGTKLAMSSAYHPESDGQTEVLNRCIETYLRCFTSEQPRNWSAWIHWAEYCYNTSFQTAAGMSPFEVVYGRKPPTIIRFLPGESKVAAVSRDLSDRDEILRQLKFNLGRAQQRMIKFANVHRRDIAFQVGDMVFLKLRPHRQQSVCPRVYQKLAPRYYGPFPVIQRIGSVAYKLQLPAGSRIHPVFHASQLKQARGNLTHPLDLPKGLEQDLSVNYEPAKVLAQRHKKRAGFLVPQVLVQWKGRSLEEATWEDAEDFYSQFPSPSLEDKAEIREGSNVMDTEAHTGLEDNTGLEERPKITRVYTRRPKAHQNTVK</sequence>
<dbReference type="InterPro" id="IPR023780">
    <property type="entry name" value="Chromo_domain"/>
</dbReference>
<evidence type="ECO:0000256" key="9">
    <source>
        <dbReference type="ARBA" id="ARBA00023125"/>
    </source>
</evidence>
<evidence type="ECO:0000259" key="14">
    <source>
        <dbReference type="PROSITE" id="PS50994"/>
    </source>
</evidence>
<dbReference type="SUPFAM" id="SSF56672">
    <property type="entry name" value="DNA/RNA polymerases"/>
    <property type="match status" value="1"/>
</dbReference>
<keyword evidence="1" id="KW-0645">Protease</keyword>
<evidence type="ECO:0000256" key="10">
    <source>
        <dbReference type="ARBA" id="ARBA00023172"/>
    </source>
</evidence>
<dbReference type="Gene3D" id="1.10.340.70">
    <property type="match status" value="1"/>
</dbReference>
<keyword evidence="11" id="KW-0511">Multifunctional enzyme</keyword>
<dbReference type="GO" id="GO:0006310">
    <property type="term" value="P:DNA recombination"/>
    <property type="evidence" value="ECO:0007669"/>
    <property type="project" value="UniProtKB-KW"/>
</dbReference>
<organism evidence="15 16">
    <name type="scientific">Dorcoceras hygrometricum</name>
    <dbReference type="NCBI Taxonomy" id="472368"/>
    <lineage>
        <taxon>Eukaryota</taxon>
        <taxon>Viridiplantae</taxon>
        <taxon>Streptophyta</taxon>
        <taxon>Embryophyta</taxon>
        <taxon>Tracheophyta</taxon>
        <taxon>Spermatophyta</taxon>
        <taxon>Magnoliopsida</taxon>
        <taxon>eudicotyledons</taxon>
        <taxon>Gunneridae</taxon>
        <taxon>Pentapetalae</taxon>
        <taxon>asterids</taxon>
        <taxon>lamiids</taxon>
        <taxon>Lamiales</taxon>
        <taxon>Gesneriaceae</taxon>
        <taxon>Didymocarpoideae</taxon>
        <taxon>Trichosporeae</taxon>
        <taxon>Loxocarpinae</taxon>
        <taxon>Dorcoceras</taxon>
    </lineage>
</organism>
<gene>
    <name evidence="15" type="ORF">F511_34266</name>
</gene>
<dbReference type="SUPFAM" id="SSF53098">
    <property type="entry name" value="Ribonuclease H-like"/>
    <property type="match status" value="1"/>
</dbReference>
<keyword evidence="16" id="KW-1185">Reference proteome</keyword>
<proteinExistence type="predicted"/>
<dbReference type="InterPro" id="IPR036397">
    <property type="entry name" value="RNaseH_sf"/>
</dbReference>
<feature type="region of interest" description="Disordered" evidence="12">
    <location>
        <begin position="659"/>
        <end position="698"/>
    </location>
</feature>
<dbReference type="Gene3D" id="3.30.420.10">
    <property type="entry name" value="Ribonuclease H-like superfamily/Ribonuclease H"/>
    <property type="match status" value="1"/>
</dbReference>
<evidence type="ECO:0000313" key="16">
    <source>
        <dbReference type="Proteomes" id="UP000250235"/>
    </source>
</evidence>
<dbReference type="FunFam" id="1.10.340.70:FF:000001">
    <property type="entry name" value="Retrovirus-related Pol polyprotein from transposon gypsy-like Protein"/>
    <property type="match status" value="1"/>
</dbReference>
<dbReference type="GO" id="GO:0003887">
    <property type="term" value="F:DNA-directed DNA polymerase activity"/>
    <property type="evidence" value="ECO:0007669"/>
    <property type="project" value="UniProtKB-KW"/>
</dbReference>
<feature type="domain" description="Chromo" evidence="13">
    <location>
        <begin position="599"/>
        <end position="649"/>
    </location>
</feature>
<evidence type="ECO:0000256" key="8">
    <source>
        <dbReference type="ARBA" id="ARBA00022932"/>
    </source>
</evidence>
<feature type="domain" description="Integrase catalytic" evidence="14">
    <location>
        <begin position="291"/>
        <end position="455"/>
    </location>
</feature>
<dbReference type="GO" id="GO:0004190">
    <property type="term" value="F:aspartic-type endopeptidase activity"/>
    <property type="evidence" value="ECO:0007669"/>
    <property type="project" value="UniProtKB-KW"/>
</dbReference>
<dbReference type="InterPro" id="IPR050951">
    <property type="entry name" value="Retrovirus_Pol_polyprotein"/>
</dbReference>
<dbReference type="GO" id="GO:0015074">
    <property type="term" value="P:DNA integration"/>
    <property type="evidence" value="ECO:0007669"/>
    <property type="project" value="UniProtKB-KW"/>
</dbReference>
<keyword evidence="2" id="KW-0479">Metal-binding</keyword>
<dbReference type="SUPFAM" id="SSF54160">
    <property type="entry name" value="Chromo domain-like"/>
    <property type="match status" value="1"/>
</dbReference>
<dbReference type="GO" id="GO:0003964">
    <property type="term" value="F:RNA-directed DNA polymerase activity"/>
    <property type="evidence" value="ECO:0007669"/>
    <property type="project" value="UniProtKB-KW"/>
</dbReference>
<evidence type="ECO:0000256" key="11">
    <source>
        <dbReference type="ARBA" id="ARBA00023268"/>
    </source>
</evidence>
<dbReference type="PANTHER" id="PTHR37984:SF5">
    <property type="entry name" value="PROTEIN NYNRIN-LIKE"/>
    <property type="match status" value="1"/>
</dbReference>
<evidence type="ECO:0000313" key="15">
    <source>
        <dbReference type="EMBL" id="KZV25320.1"/>
    </source>
</evidence>
<dbReference type="GO" id="GO:0006508">
    <property type="term" value="P:proteolysis"/>
    <property type="evidence" value="ECO:0007669"/>
    <property type="project" value="UniProtKB-KW"/>
</dbReference>
<evidence type="ECO:0000259" key="13">
    <source>
        <dbReference type="PROSITE" id="PS50013"/>
    </source>
</evidence>
<reference evidence="15 16" key="1">
    <citation type="journal article" date="2015" name="Proc. Natl. Acad. Sci. U.S.A.">
        <title>The resurrection genome of Boea hygrometrica: A blueprint for survival of dehydration.</title>
        <authorList>
            <person name="Xiao L."/>
            <person name="Yang G."/>
            <person name="Zhang L."/>
            <person name="Yang X."/>
            <person name="Zhao S."/>
            <person name="Ji Z."/>
            <person name="Zhou Q."/>
            <person name="Hu M."/>
            <person name="Wang Y."/>
            <person name="Chen M."/>
            <person name="Xu Y."/>
            <person name="Jin H."/>
            <person name="Xiao X."/>
            <person name="Hu G."/>
            <person name="Bao F."/>
            <person name="Hu Y."/>
            <person name="Wan P."/>
            <person name="Li L."/>
            <person name="Deng X."/>
            <person name="Kuang T."/>
            <person name="Xiang C."/>
            <person name="Zhu J.K."/>
            <person name="Oliver M.J."/>
            <person name="He Y."/>
        </authorList>
    </citation>
    <scope>NUCLEOTIDE SEQUENCE [LARGE SCALE GENOMIC DNA]</scope>
    <source>
        <strain evidence="16">cv. XS01</strain>
    </source>
</reference>
<evidence type="ECO:0000256" key="12">
    <source>
        <dbReference type="SAM" id="MobiDB-lite"/>
    </source>
</evidence>
<keyword evidence="4" id="KW-0378">Hydrolase</keyword>
<dbReference type="GO" id="GO:0004601">
    <property type="term" value="F:peroxidase activity"/>
    <property type="evidence" value="ECO:0007669"/>
    <property type="project" value="UniProtKB-KW"/>
</dbReference>
<dbReference type="InterPro" id="IPR001584">
    <property type="entry name" value="Integrase_cat-core"/>
</dbReference>
<evidence type="ECO:0000256" key="5">
    <source>
        <dbReference type="ARBA" id="ARBA00022842"/>
    </source>
</evidence>
<keyword evidence="15" id="KW-0575">Peroxidase</keyword>
<dbReference type="GO" id="GO:0046872">
    <property type="term" value="F:metal ion binding"/>
    <property type="evidence" value="ECO:0007669"/>
    <property type="project" value="UniProtKB-KW"/>
</dbReference>
<dbReference type="PANTHER" id="PTHR37984">
    <property type="entry name" value="PROTEIN CBG26694"/>
    <property type="match status" value="1"/>
</dbReference>
<feature type="compositionally biased region" description="Basic and acidic residues" evidence="12">
    <location>
        <begin position="664"/>
        <end position="681"/>
    </location>
</feature>
<dbReference type="FunFam" id="3.30.420.10:FF:000219">
    <property type="entry name" value="Putative retroelement"/>
    <property type="match status" value="1"/>
</dbReference>
<dbReference type="InterPro" id="IPR043502">
    <property type="entry name" value="DNA/RNA_pol_sf"/>
</dbReference>
<dbReference type="AlphaFoldDB" id="A0A2Z7AWM9"/>
<keyword evidence="10" id="KW-0233">DNA recombination</keyword>
<dbReference type="InterPro" id="IPR056924">
    <property type="entry name" value="SH3_Tf2-1"/>
</dbReference>
<protein>
    <submittedName>
        <fullName evidence="15">Peroxidase 64</fullName>
    </submittedName>
</protein>
<dbReference type="Pfam" id="PF17921">
    <property type="entry name" value="Integrase_H2C2"/>
    <property type="match status" value="1"/>
</dbReference>
<dbReference type="InterPro" id="IPR041577">
    <property type="entry name" value="RT_RNaseH_2"/>
</dbReference>
<dbReference type="InterPro" id="IPR000953">
    <property type="entry name" value="Chromo/chromo_shadow_dom"/>
</dbReference>
<evidence type="ECO:0000256" key="6">
    <source>
        <dbReference type="ARBA" id="ARBA00022908"/>
    </source>
</evidence>
<dbReference type="InterPro" id="IPR016197">
    <property type="entry name" value="Chromo-like_dom_sf"/>
</dbReference>
<keyword evidence="9" id="KW-0238">DNA-binding</keyword>
<dbReference type="InterPro" id="IPR012337">
    <property type="entry name" value="RNaseH-like_sf"/>
</dbReference>
<evidence type="ECO:0000256" key="4">
    <source>
        <dbReference type="ARBA" id="ARBA00022801"/>
    </source>
</evidence>
<dbReference type="Pfam" id="PF17919">
    <property type="entry name" value="RT_RNaseH_2"/>
    <property type="match status" value="1"/>
</dbReference>
<keyword evidence="5" id="KW-0460">Magnesium</keyword>
<keyword evidence="8" id="KW-0548">Nucleotidyltransferase</keyword>
<dbReference type="PROSITE" id="PS50994">
    <property type="entry name" value="INTEGRASE"/>
    <property type="match status" value="1"/>
</dbReference>
<keyword evidence="7" id="KW-0695">RNA-directed DNA polymerase</keyword>
<dbReference type="EMBL" id="KV011891">
    <property type="protein sequence ID" value="KZV25320.1"/>
    <property type="molecule type" value="Genomic_DNA"/>
</dbReference>
<dbReference type="InterPro" id="IPR043128">
    <property type="entry name" value="Rev_trsase/Diguanyl_cyclase"/>
</dbReference>
<keyword evidence="6" id="KW-0229">DNA integration</keyword>
<dbReference type="Pfam" id="PF00385">
    <property type="entry name" value="Chromo"/>
    <property type="match status" value="1"/>
</dbReference>
<dbReference type="GO" id="GO:0003677">
    <property type="term" value="F:DNA binding"/>
    <property type="evidence" value="ECO:0007669"/>
    <property type="project" value="UniProtKB-KW"/>
</dbReference>
<name>A0A2Z7AWM9_9LAMI</name>
<evidence type="ECO:0000256" key="2">
    <source>
        <dbReference type="ARBA" id="ARBA00022723"/>
    </source>
</evidence>
<evidence type="ECO:0000256" key="7">
    <source>
        <dbReference type="ARBA" id="ARBA00022918"/>
    </source>
</evidence>
<dbReference type="PROSITE" id="PS50013">
    <property type="entry name" value="CHROMO_2"/>
    <property type="match status" value="1"/>
</dbReference>